<evidence type="ECO:0000256" key="3">
    <source>
        <dbReference type="ARBA" id="ARBA00022840"/>
    </source>
</evidence>
<dbReference type="PROSITE" id="PS50893">
    <property type="entry name" value="ABC_TRANSPORTER_2"/>
    <property type="match status" value="1"/>
</dbReference>
<dbReference type="InterPro" id="IPR003439">
    <property type="entry name" value="ABC_transporter-like_ATP-bd"/>
</dbReference>
<keyword evidence="3 5" id="KW-0067">ATP-binding</keyword>
<dbReference type="SMART" id="SM00382">
    <property type="entry name" value="AAA"/>
    <property type="match status" value="1"/>
</dbReference>
<reference evidence="5 6" key="1">
    <citation type="journal article" date="2015" name="Int. J. Syst. Evol. Microbiol.">
        <title>Amycolatopsis rhabdoformis sp. nov., an actinomycete isolated from a tropical forest soil.</title>
        <authorList>
            <person name="Souza W.R."/>
            <person name="Silva R.E."/>
            <person name="Goodfellow M."/>
            <person name="Busarakam K."/>
            <person name="Figueiro F.S."/>
            <person name="Ferreira D."/>
            <person name="Rodrigues-Filho E."/>
            <person name="Moraes L.A.B."/>
            <person name="Zucchi T.D."/>
        </authorList>
    </citation>
    <scope>NUCLEOTIDE SEQUENCE [LARGE SCALE GENOMIC DNA]</scope>
    <source>
        <strain evidence="5 6">NCIMB 14900</strain>
    </source>
</reference>
<evidence type="ECO:0000313" key="5">
    <source>
        <dbReference type="EMBL" id="WSE31617.1"/>
    </source>
</evidence>
<dbReference type="PROSITE" id="PS00211">
    <property type="entry name" value="ABC_TRANSPORTER_1"/>
    <property type="match status" value="1"/>
</dbReference>
<sequence length="261" mass="28737">MTISQTTDTQPARIVVDDLTVTMQLKDRSFDAVQNASFTIEPGQTLAIVGPSGCGKTTLLNVLGGFTGATTGEALIDGAPVGAPDEHRATVFQADAVFPWLTVRGNLEYGPRIRHAQDAASKARTDHFLQVLGLEAFADEFPKVLSGGMRKRVDIGRAYVNNPRTILLDEPFGALDEITKEQLQDELVNLSVSDPKTLVFITHDIEEAIYVGDMVAVMTPRPGRIRKIIDVPFARPRPENVRMEPAFQELRREIQSLLRND</sequence>
<keyword evidence="1" id="KW-0813">Transport</keyword>
<evidence type="ECO:0000313" key="6">
    <source>
        <dbReference type="Proteomes" id="UP001330812"/>
    </source>
</evidence>
<dbReference type="PANTHER" id="PTHR42788:SF13">
    <property type="entry name" value="ALIPHATIC SULFONATES IMPORT ATP-BINDING PROTEIN SSUB"/>
    <property type="match status" value="1"/>
</dbReference>
<name>A0ABZ1IB35_9PSEU</name>
<dbReference type="Proteomes" id="UP001330812">
    <property type="component" value="Chromosome"/>
</dbReference>
<dbReference type="EMBL" id="CP142149">
    <property type="protein sequence ID" value="WSE31617.1"/>
    <property type="molecule type" value="Genomic_DNA"/>
</dbReference>
<dbReference type="RefSeq" id="WP_326834424.1">
    <property type="nucleotide sequence ID" value="NZ_CP142149.1"/>
</dbReference>
<dbReference type="InterPro" id="IPR017871">
    <property type="entry name" value="ABC_transporter-like_CS"/>
</dbReference>
<dbReference type="SUPFAM" id="SSF52540">
    <property type="entry name" value="P-loop containing nucleoside triphosphate hydrolases"/>
    <property type="match status" value="1"/>
</dbReference>
<protein>
    <submittedName>
        <fullName evidence="5">ABC transporter ATP-binding protein</fullName>
    </submittedName>
</protein>
<dbReference type="InterPro" id="IPR050166">
    <property type="entry name" value="ABC_transporter_ATP-bind"/>
</dbReference>
<dbReference type="Pfam" id="PF00005">
    <property type="entry name" value="ABC_tran"/>
    <property type="match status" value="1"/>
</dbReference>
<keyword evidence="6" id="KW-1185">Reference proteome</keyword>
<proteinExistence type="predicted"/>
<dbReference type="PANTHER" id="PTHR42788">
    <property type="entry name" value="TAURINE IMPORT ATP-BINDING PROTEIN-RELATED"/>
    <property type="match status" value="1"/>
</dbReference>
<dbReference type="InterPro" id="IPR027417">
    <property type="entry name" value="P-loop_NTPase"/>
</dbReference>
<dbReference type="CDD" id="cd03293">
    <property type="entry name" value="ABC_NrtD_SsuB_transporters"/>
    <property type="match status" value="1"/>
</dbReference>
<dbReference type="GO" id="GO:0005524">
    <property type="term" value="F:ATP binding"/>
    <property type="evidence" value="ECO:0007669"/>
    <property type="project" value="UniProtKB-KW"/>
</dbReference>
<accession>A0ABZ1IB35</accession>
<organism evidence="5 6">
    <name type="scientific">Amycolatopsis rhabdoformis</name>
    <dbReference type="NCBI Taxonomy" id="1448059"/>
    <lineage>
        <taxon>Bacteria</taxon>
        <taxon>Bacillati</taxon>
        <taxon>Actinomycetota</taxon>
        <taxon>Actinomycetes</taxon>
        <taxon>Pseudonocardiales</taxon>
        <taxon>Pseudonocardiaceae</taxon>
        <taxon>Amycolatopsis</taxon>
    </lineage>
</organism>
<evidence type="ECO:0000259" key="4">
    <source>
        <dbReference type="PROSITE" id="PS50893"/>
    </source>
</evidence>
<feature type="domain" description="ABC transporter" evidence="4">
    <location>
        <begin position="14"/>
        <end position="245"/>
    </location>
</feature>
<evidence type="ECO:0000256" key="2">
    <source>
        <dbReference type="ARBA" id="ARBA00022741"/>
    </source>
</evidence>
<evidence type="ECO:0000256" key="1">
    <source>
        <dbReference type="ARBA" id="ARBA00022448"/>
    </source>
</evidence>
<dbReference type="InterPro" id="IPR003593">
    <property type="entry name" value="AAA+_ATPase"/>
</dbReference>
<gene>
    <name evidence="5" type="ORF">VSH64_05780</name>
</gene>
<keyword evidence="2" id="KW-0547">Nucleotide-binding</keyword>
<dbReference type="Gene3D" id="3.40.50.300">
    <property type="entry name" value="P-loop containing nucleotide triphosphate hydrolases"/>
    <property type="match status" value="1"/>
</dbReference>